<gene>
    <name evidence="7" type="primary">tagH_2</name>
    <name evidence="7" type="ORF">AW10_02829</name>
</gene>
<dbReference type="SUPFAM" id="SSF52540">
    <property type="entry name" value="P-loop containing nucleoside triphosphate hydrolases"/>
    <property type="match status" value="1"/>
</dbReference>
<evidence type="ECO:0000256" key="3">
    <source>
        <dbReference type="ARBA" id="ARBA00022475"/>
    </source>
</evidence>
<evidence type="ECO:0000256" key="4">
    <source>
        <dbReference type="ARBA" id="ARBA00022741"/>
    </source>
</evidence>
<dbReference type="InterPro" id="IPR003593">
    <property type="entry name" value="AAA+_ATPase"/>
</dbReference>
<dbReference type="InterPro" id="IPR003439">
    <property type="entry name" value="ABC_transporter-like_ATP-bd"/>
</dbReference>
<reference evidence="7 8" key="1">
    <citation type="submission" date="2014-02" db="EMBL/GenBank/DDBJ databases">
        <title>Expanding our view of genomic diversity in Candidatus Accumulibacter clades.</title>
        <authorList>
            <person name="Skennerton C.T."/>
            <person name="Barr J.J."/>
            <person name="Slater F.R."/>
            <person name="Bond P.L."/>
            <person name="Tyson G.W."/>
        </authorList>
    </citation>
    <scope>NUCLEOTIDE SEQUENCE [LARGE SCALE GENOMIC DNA]</scope>
    <source>
        <strain evidence="8">BA-92</strain>
    </source>
</reference>
<dbReference type="EMBL" id="JEMX01000066">
    <property type="protein sequence ID" value="EXI78675.1"/>
    <property type="molecule type" value="Genomic_DNA"/>
</dbReference>
<keyword evidence="2" id="KW-0813">Transport</keyword>
<evidence type="ECO:0000313" key="7">
    <source>
        <dbReference type="EMBL" id="EXI78675.1"/>
    </source>
</evidence>
<comment type="caution">
    <text evidence="7">The sequence shown here is derived from an EMBL/GenBank/DDBJ whole genome shotgun (WGS) entry which is preliminary data.</text>
</comment>
<dbReference type="STRING" id="1454003.AW10_02829"/>
<dbReference type="GO" id="GO:0016887">
    <property type="term" value="F:ATP hydrolysis activity"/>
    <property type="evidence" value="ECO:0007669"/>
    <property type="project" value="InterPro"/>
</dbReference>
<accession>A0A011PP63</accession>
<dbReference type="Pfam" id="PF00005">
    <property type="entry name" value="ABC_tran"/>
    <property type="match status" value="1"/>
</dbReference>
<keyword evidence="3" id="KW-1003">Cell membrane</keyword>
<dbReference type="PATRIC" id="fig|1454003.3.peg.2887"/>
<evidence type="ECO:0000256" key="2">
    <source>
        <dbReference type="ARBA" id="ARBA00022448"/>
    </source>
</evidence>
<dbReference type="AlphaFoldDB" id="A0A011PP63"/>
<dbReference type="GO" id="GO:0140359">
    <property type="term" value="F:ABC-type transporter activity"/>
    <property type="evidence" value="ECO:0007669"/>
    <property type="project" value="InterPro"/>
</dbReference>
<organism evidence="7 8">
    <name type="scientific">Candidatus Accumulibacter appositus</name>
    <dbReference type="NCBI Taxonomy" id="1454003"/>
    <lineage>
        <taxon>Bacteria</taxon>
        <taxon>Pseudomonadati</taxon>
        <taxon>Pseudomonadota</taxon>
        <taxon>Betaproteobacteria</taxon>
        <taxon>Candidatus Accumulibacter</taxon>
    </lineage>
</organism>
<protein>
    <submittedName>
        <fullName evidence="7">Teichoic acids export ATP-binding protein TagH</fullName>
        <ecNumber evidence="7">3.6.3.40</ecNumber>
    </submittedName>
</protein>
<evidence type="ECO:0000313" key="8">
    <source>
        <dbReference type="Proteomes" id="UP000021816"/>
    </source>
</evidence>
<comment type="similarity">
    <text evidence="1">Belongs to the ABC transporter superfamily.</text>
</comment>
<dbReference type="PANTHER" id="PTHR46743">
    <property type="entry name" value="TEICHOIC ACIDS EXPORT ATP-BINDING PROTEIN TAGH"/>
    <property type="match status" value="1"/>
</dbReference>
<dbReference type="Gene3D" id="3.40.50.300">
    <property type="entry name" value="P-loop containing nucleotide triphosphate hydrolases"/>
    <property type="match status" value="1"/>
</dbReference>
<proteinExistence type="inferred from homology"/>
<keyword evidence="7" id="KW-0378">Hydrolase</keyword>
<evidence type="ECO:0000259" key="6">
    <source>
        <dbReference type="PROSITE" id="PS50893"/>
    </source>
</evidence>
<dbReference type="InterPro" id="IPR029439">
    <property type="entry name" value="Wzt_C"/>
</dbReference>
<dbReference type="GO" id="GO:0016020">
    <property type="term" value="C:membrane"/>
    <property type="evidence" value="ECO:0007669"/>
    <property type="project" value="InterPro"/>
</dbReference>
<sequence length="407" mass="44580">MAEESLIRVDGVSKKFCKSLKHNMLYGAHDLARNFLGLPRGPAELRESEFWSLDDISFELKRGECLGLIGPNGAGKSTLLKILNGIIAPDRGRVETSRRVGALIEVGAGFHPMLTGRENIFVNSAILGFSKQETTRKFDEIIDFADIGDFIDSPVKHYSSGMHVRLGFAIAAQMQPDVLLIDEILAVGDAGFRSKCYNCIGRLAERSAVVFVSHAMPAVSRLSTRTMVLDHGKTSFHGHPAEAIAHYHRLFDNQMRPTRQGLGSACIHSLQVLDAAGCPVRSIVQGQGLTVRFGVRTDVAITNTCLDLVFVSIADEVVAECNNLVAGKTINLQAGSDIHVYVHIDSFSLNAGIYRISALVLSADMIMHYDWQKDIASIEVRADRVGVAGQQYRARWTLTDSPQETSK</sequence>
<keyword evidence="3" id="KW-0472">Membrane</keyword>
<keyword evidence="4" id="KW-0547">Nucleotide-binding</keyword>
<dbReference type="GO" id="GO:0005524">
    <property type="term" value="F:ATP binding"/>
    <property type="evidence" value="ECO:0007669"/>
    <property type="project" value="UniProtKB-KW"/>
</dbReference>
<keyword evidence="5 7" id="KW-0067">ATP-binding</keyword>
<dbReference type="PANTHER" id="PTHR46743:SF2">
    <property type="entry name" value="TEICHOIC ACIDS EXPORT ATP-BINDING PROTEIN TAGH"/>
    <property type="match status" value="1"/>
</dbReference>
<dbReference type="EC" id="3.6.3.40" evidence="7"/>
<dbReference type="InterPro" id="IPR015860">
    <property type="entry name" value="ABC_transpr_TagH-like"/>
</dbReference>
<name>A0A011PP63_9PROT</name>
<dbReference type="Pfam" id="PF14524">
    <property type="entry name" value="Wzt_C"/>
    <property type="match status" value="1"/>
</dbReference>
<dbReference type="InterPro" id="IPR027417">
    <property type="entry name" value="P-loop_NTPase"/>
</dbReference>
<dbReference type="CDD" id="cd10147">
    <property type="entry name" value="Wzt_C-like"/>
    <property type="match status" value="1"/>
</dbReference>
<evidence type="ECO:0000256" key="5">
    <source>
        <dbReference type="ARBA" id="ARBA00022840"/>
    </source>
</evidence>
<evidence type="ECO:0000256" key="1">
    <source>
        <dbReference type="ARBA" id="ARBA00005417"/>
    </source>
</evidence>
<dbReference type="Gene3D" id="2.70.50.60">
    <property type="entry name" value="abc- transporter (atp binding component) like domain"/>
    <property type="match status" value="1"/>
</dbReference>
<dbReference type="CDD" id="cd03220">
    <property type="entry name" value="ABC_KpsT_Wzt"/>
    <property type="match status" value="1"/>
</dbReference>
<dbReference type="Proteomes" id="UP000021816">
    <property type="component" value="Unassembled WGS sequence"/>
</dbReference>
<dbReference type="InterPro" id="IPR050683">
    <property type="entry name" value="Bact_Polysacc_Export_ATP-bd"/>
</dbReference>
<feature type="domain" description="ABC transporter" evidence="6">
    <location>
        <begin position="7"/>
        <end position="256"/>
    </location>
</feature>
<dbReference type="PROSITE" id="PS50893">
    <property type="entry name" value="ABC_TRANSPORTER_2"/>
    <property type="match status" value="1"/>
</dbReference>
<dbReference type="SMART" id="SM00382">
    <property type="entry name" value="AAA"/>
    <property type="match status" value="1"/>
</dbReference>